<accession>B8QHP2</accession>
<dbReference type="AlphaFoldDB" id="B8QHP2"/>
<organism evidence="1">
    <name type="scientific">Starmerella bombicola</name>
    <name type="common">Yeast</name>
    <name type="synonym">Candida bombicola</name>
    <dbReference type="NCBI Taxonomy" id="75736"/>
    <lineage>
        <taxon>Eukaryota</taxon>
        <taxon>Fungi</taxon>
        <taxon>Dikarya</taxon>
        <taxon>Ascomycota</taxon>
        <taxon>Saccharomycotina</taxon>
        <taxon>Dipodascomycetes</taxon>
        <taxon>Dipodascales</taxon>
        <taxon>Trichomonascaceae</taxon>
        <taxon>Starmerella</taxon>
    </lineage>
</organism>
<name>B8QHP2_STABO</name>
<reference evidence="1" key="2">
    <citation type="journal article" date="2009" name="FEMS Yeast Res.">
        <title>Importance of the cytochrome P450 monooxygenase CYP52 family for the sophorolipid-producing yeast Candida bombicola.</title>
        <authorList>
            <person name="van Bogaert I.N."/>
            <person name="Demey M."/>
            <person name="Develter D."/>
            <person name="Soetaert W."/>
            <person name="Vandamme E.J."/>
        </authorList>
    </citation>
    <scope>NUCLEOTIDE SEQUENCE</scope>
</reference>
<proteinExistence type="predicted"/>
<sequence>MVPVPENKGSILFKDEDQFVVTHDNILVQCRDLRKDMKVFCPACETGHYTDKFSFTIPRASVGVSSGVVVYGIRHGELSIRCFSSDDFGKYTAIVVCEFFDREMNVTKLQKVDLDFPDQLRVNAPVGFLTRGRLDPGSILHPIETKF</sequence>
<protein>
    <submittedName>
        <fullName evidence="1">Uncharacterized protein</fullName>
    </submittedName>
</protein>
<reference evidence="1" key="1">
    <citation type="submission" date="2008-03" db="EMBL/GenBank/DDBJ databases">
        <authorList>
            <person name="Van Bogaert I.N.A."/>
            <person name="Develter D."/>
            <person name="Soetaert W."/>
            <person name="Vandamme E.J."/>
        </authorList>
    </citation>
    <scope>NUCLEOTIDE SEQUENCE</scope>
</reference>
<evidence type="ECO:0000313" key="1">
    <source>
        <dbReference type="EMBL" id="ACD75399.1"/>
    </source>
</evidence>
<dbReference type="EMBL" id="EU552419">
    <property type="protein sequence ID" value="ACD75399.1"/>
    <property type="molecule type" value="Genomic_DNA"/>
</dbReference>